<organism evidence="1 2">
    <name type="scientific">Bacillus wiedmannii</name>
    <dbReference type="NCBI Taxonomy" id="1890302"/>
    <lineage>
        <taxon>Bacteria</taxon>
        <taxon>Bacillati</taxon>
        <taxon>Bacillota</taxon>
        <taxon>Bacilli</taxon>
        <taxon>Bacillales</taxon>
        <taxon>Bacillaceae</taxon>
        <taxon>Bacillus</taxon>
        <taxon>Bacillus cereus group</taxon>
    </lineage>
</organism>
<protein>
    <submittedName>
        <fullName evidence="1">Glycosyl transferase</fullName>
    </submittedName>
</protein>
<reference evidence="1 2" key="1">
    <citation type="journal article" date="2019" name="Environ. Microbiol.">
        <title>An active ?-lactamase is a part of an orchestrated cell wall stress resistance network of Bacillus subtilis and related rhizosphere species.</title>
        <authorList>
            <person name="Bucher T."/>
            <person name="Keren-Paz A."/>
            <person name="Hausser J."/>
            <person name="Olender T."/>
            <person name="Cytryn E."/>
            <person name="Kolodkin-Gal I."/>
        </authorList>
    </citation>
    <scope>NUCLEOTIDE SEQUENCE [LARGE SCALE GENOMIC DNA]</scope>
    <source>
        <strain evidence="1 2">I5</strain>
    </source>
</reference>
<dbReference type="Proteomes" id="UP000305222">
    <property type="component" value="Unassembled WGS sequence"/>
</dbReference>
<proteinExistence type="predicted"/>
<dbReference type="AlphaFoldDB" id="A0A4V5TRN2"/>
<dbReference type="SUPFAM" id="SSF53756">
    <property type="entry name" value="UDP-Glycosyltransferase/glycogen phosphorylase"/>
    <property type="match status" value="1"/>
</dbReference>
<sequence length="104" mass="11808">MANVLVINFPGEGHINPTIAIVSELIRRGETVVSYCIEDYRKKIEATGAEFRVFENFLSQINIMERVNEGGSPLTMLSHMIEASERIVTQIVEETKGEKYDYLI</sequence>
<dbReference type="GO" id="GO:0016740">
    <property type="term" value="F:transferase activity"/>
    <property type="evidence" value="ECO:0007669"/>
    <property type="project" value="UniProtKB-KW"/>
</dbReference>
<dbReference type="Gene3D" id="3.40.50.2000">
    <property type="entry name" value="Glycogen Phosphorylase B"/>
    <property type="match status" value="1"/>
</dbReference>
<feature type="non-terminal residue" evidence="1">
    <location>
        <position position="104"/>
    </location>
</feature>
<name>A0A4V5TRN2_9BACI</name>
<dbReference type="EMBL" id="SZON01002984">
    <property type="protein sequence ID" value="TKI82613.1"/>
    <property type="molecule type" value="Genomic_DNA"/>
</dbReference>
<evidence type="ECO:0000313" key="2">
    <source>
        <dbReference type="Proteomes" id="UP000305222"/>
    </source>
</evidence>
<comment type="caution">
    <text evidence="1">The sequence shown here is derived from an EMBL/GenBank/DDBJ whole genome shotgun (WGS) entry which is preliminary data.</text>
</comment>
<keyword evidence="1" id="KW-0808">Transferase</keyword>
<gene>
    <name evidence="1" type="ORF">FC699_32815</name>
</gene>
<accession>A0A4V5TRN2</accession>
<evidence type="ECO:0000313" key="1">
    <source>
        <dbReference type="EMBL" id="TKI82613.1"/>
    </source>
</evidence>